<dbReference type="InterPro" id="IPR011763">
    <property type="entry name" value="COA_CT_C"/>
</dbReference>
<dbReference type="GO" id="GO:0004658">
    <property type="term" value="F:propionyl-CoA carboxylase activity"/>
    <property type="evidence" value="ECO:0007669"/>
    <property type="project" value="UniProtKB-ARBA"/>
</dbReference>
<dbReference type="GO" id="GO:0009317">
    <property type="term" value="C:acetyl-CoA carboxylase complex"/>
    <property type="evidence" value="ECO:0007669"/>
    <property type="project" value="UniProtKB-ARBA"/>
</dbReference>
<dbReference type="SUPFAM" id="SSF52096">
    <property type="entry name" value="ClpP/crotonase"/>
    <property type="match status" value="2"/>
</dbReference>
<dbReference type="HOGENOM" id="CLU_018822_6_2_10"/>
<sequence length="514" mass="56479">MSKKNIEQLHQKIKQAHLGGGEKRIAKQHEKKKLTARERIDYLLDEGSFEEIGILVTHRTTDFGMQEQKYYGDGVVTGYGTINGRLVYVFAQDFTVFGGALSETHAEKICKVMDLAVKTGAPMIGLNDSGGARIQEGVKSLGGYADIFHRNVKASGVIPQISAIMGPCAGGAVYSPAMTDFTIMVEDTSYMFVTGPNVVKTVTNENVTSEELGGASTHSTKSGVTHLTANSDITCLEDIKKLISYMPQNNKQKVEKLPFELKDEIREKLDEIIPDSSNKPYDMHSVIEGIIDEGSFLEIHKNYADNIIVGFARLGGRSIGIVANQPMSLAGVLDVDSSKKAARFTRFCDCFNIPLLVLVDVPGFLPGTDQEWNGIILNGAKLLYALSEATVPKVTVITRKAYGGAYDVMNSKHIGADMNFAWPSAEIAVMGAKGASEIIFRKEIKESENPEQKLAEKEAEYAEKFANPFEAAQRGFIDEVIMPKDTRRKLLKAFSMLENKSVLRPDRKHGNIPL</sequence>
<dbReference type="AlphaFoldDB" id="D5BA26"/>
<protein>
    <recommendedName>
        <fullName evidence="2">Propionyl-CoA carboxylase beta chain</fullName>
    </recommendedName>
</protein>
<dbReference type="PANTHER" id="PTHR43842:SF2">
    <property type="entry name" value="PROPIONYL-COA CARBOXYLASE BETA CHAIN, MITOCHONDRIAL"/>
    <property type="match status" value="1"/>
</dbReference>
<dbReference type="InterPro" id="IPR051047">
    <property type="entry name" value="AccD/PCCB"/>
</dbReference>
<dbReference type="InterPro" id="IPR011762">
    <property type="entry name" value="COA_CT_N"/>
</dbReference>
<dbReference type="GO" id="GO:0015977">
    <property type="term" value="P:carbon fixation"/>
    <property type="evidence" value="ECO:0007669"/>
    <property type="project" value="UniProtKB-ARBA"/>
</dbReference>
<dbReference type="EMBL" id="CP001650">
    <property type="protein sequence ID" value="ADF52324.1"/>
    <property type="molecule type" value="Genomic_DNA"/>
</dbReference>
<evidence type="ECO:0000256" key="2">
    <source>
        <dbReference type="ARBA" id="ARBA00074538"/>
    </source>
</evidence>
<gene>
    <name evidence="5" type="ordered locus">ZPR_1999</name>
</gene>
<dbReference type="InterPro" id="IPR029045">
    <property type="entry name" value="ClpP/crotonase-like_dom_sf"/>
</dbReference>
<dbReference type="Gene3D" id="3.90.226.10">
    <property type="entry name" value="2-enoyl-CoA Hydratase, Chain A, domain 1"/>
    <property type="match status" value="2"/>
</dbReference>
<dbReference type="Pfam" id="PF01039">
    <property type="entry name" value="Carboxyl_trans"/>
    <property type="match status" value="1"/>
</dbReference>
<organism evidence="5 6">
    <name type="scientific">Zunongwangia profunda (strain DSM 18752 / CCTCC AB 206139 / SM-A87)</name>
    <name type="common">Wangia profunda</name>
    <dbReference type="NCBI Taxonomy" id="655815"/>
    <lineage>
        <taxon>Bacteria</taxon>
        <taxon>Pseudomonadati</taxon>
        <taxon>Bacteroidota</taxon>
        <taxon>Flavobacteriia</taxon>
        <taxon>Flavobacteriales</taxon>
        <taxon>Flavobacteriaceae</taxon>
        <taxon>Zunongwangia</taxon>
    </lineage>
</organism>
<dbReference type="GO" id="GO:0003989">
    <property type="term" value="F:acetyl-CoA carboxylase activity"/>
    <property type="evidence" value="ECO:0007669"/>
    <property type="project" value="UniProtKB-ARBA"/>
</dbReference>
<evidence type="ECO:0000313" key="5">
    <source>
        <dbReference type="EMBL" id="ADF52324.1"/>
    </source>
</evidence>
<evidence type="ECO:0000313" key="6">
    <source>
        <dbReference type="Proteomes" id="UP000001654"/>
    </source>
</evidence>
<dbReference type="OrthoDB" id="9803706at2"/>
<dbReference type="PANTHER" id="PTHR43842">
    <property type="entry name" value="PROPIONYL-COA CARBOXYLASE BETA CHAIN"/>
    <property type="match status" value="1"/>
</dbReference>
<keyword evidence="5" id="KW-0808">Transferase</keyword>
<dbReference type="RefSeq" id="WP_013071427.1">
    <property type="nucleotide sequence ID" value="NC_014041.1"/>
</dbReference>
<comment type="similarity">
    <text evidence="1">Belongs to the AccD/PCCB family.</text>
</comment>
<name>D5BA26_ZUNPS</name>
<dbReference type="InterPro" id="IPR034733">
    <property type="entry name" value="AcCoA_carboxyl_beta"/>
</dbReference>
<reference evidence="5 6" key="1">
    <citation type="journal article" date="2010" name="BMC Genomics">
        <title>The complete genome of Zunongwangia profunda SM-A87 reveals its adaptation to the deep-sea environment and ecological role in sedimentary organic nitrogen degradation.</title>
        <authorList>
            <person name="Qin Q.L."/>
            <person name="Zhang X.Y."/>
            <person name="Wang X.M."/>
            <person name="Liu G.M."/>
            <person name="Chen X.L."/>
            <person name="Xie B.B."/>
            <person name="Dang H.Y."/>
            <person name="Zhou B.C."/>
            <person name="Yu J."/>
            <person name="Zhang Y.Z."/>
        </authorList>
    </citation>
    <scope>NUCLEOTIDE SEQUENCE [LARGE SCALE GENOMIC DNA]</scope>
    <source>
        <strain evidence="6">DSM 18752 / CCTCC AB 206139 / SM-A87</strain>
    </source>
</reference>
<evidence type="ECO:0000259" key="4">
    <source>
        <dbReference type="PROSITE" id="PS50989"/>
    </source>
</evidence>
<proteinExistence type="inferred from homology"/>
<dbReference type="PROSITE" id="PS50989">
    <property type="entry name" value="COA_CT_CTER"/>
    <property type="match status" value="1"/>
</dbReference>
<dbReference type="eggNOG" id="COG4799">
    <property type="taxonomic scope" value="Bacteria"/>
</dbReference>
<evidence type="ECO:0000259" key="3">
    <source>
        <dbReference type="PROSITE" id="PS50980"/>
    </source>
</evidence>
<dbReference type="FunFam" id="3.90.226.10:FF:000016">
    <property type="entry name" value="Propionyl-CoA carboxylase, beta subunit"/>
    <property type="match status" value="1"/>
</dbReference>
<dbReference type="STRING" id="655815.ZPR_1999"/>
<feature type="domain" description="CoA carboxyltransferase C-terminal" evidence="4">
    <location>
        <begin position="261"/>
        <end position="496"/>
    </location>
</feature>
<feature type="domain" description="CoA carboxyltransferase N-terminal" evidence="3">
    <location>
        <begin position="2"/>
        <end position="258"/>
    </location>
</feature>
<dbReference type="FunFam" id="3.90.226.10:FF:000017">
    <property type="entry name" value="Propionyl-CoA carboxylase subunit beta 5"/>
    <property type="match status" value="1"/>
</dbReference>
<keyword evidence="6" id="KW-1185">Reference proteome</keyword>
<accession>D5BA26</accession>
<dbReference type="GO" id="GO:0016740">
    <property type="term" value="F:transferase activity"/>
    <property type="evidence" value="ECO:0007669"/>
    <property type="project" value="UniProtKB-KW"/>
</dbReference>
<evidence type="ECO:0000256" key="1">
    <source>
        <dbReference type="ARBA" id="ARBA00006102"/>
    </source>
</evidence>
<dbReference type="KEGG" id="zpr:ZPR_1999"/>
<dbReference type="Proteomes" id="UP000001654">
    <property type="component" value="Chromosome"/>
</dbReference>
<dbReference type="PROSITE" id="PS50980">
    <property type="entry name" value="COA_CT_NTER"/>
    <property type="match status" value="1"/>
</dbReference>